<proteinExistence type="predicted"/>
<feature type="transmembrane region" description="Helical" evidence="2">
    <location>
        <begin position="119"/>
        <end position="141"/>
    </location>
</feature>
<keyword evidence="2" id="KW-0472">Membrane</keyword>
<keyword evidence="2" id="KW-1133">Transmembrane helix</keyword>
<comment type="caution">
    <text evidence="3">The sequence shown here is derived from an EMBL/GenBank/DDBJ whole genome shotgun (WGS) entry which is preliminary data.</text>
</comment>
<evidence type="ECO:0000256" key="2">
    <source>
        <dbReference type="SAM" id="Phobius"/>
    </source>
</evidence>
<evidence type="ECO:0008006" key="5">
    <source>
        <dbReference type="Google" id="ProtNLM"/>
    </source>
</evidence>
<accession>A0A955I0J4</accession>
<dbReference type="AlphaFoldDB" id="A0A955I0J4"/>
<dbReference type="EMBL" id="JAGQLN010000002">
    <property type="protein sequence ID" value="MCA9376376.1"/>
    <property type="molecule type" value="Genomic_DNA"/>
</dbReference>
<evidence type="ECO:0000313" key="4">
    <source>
        <dbReference type="Proteomes" id="UP000741282"/>
    </source>
</evidence>
<sequence>MSSSVFASQGIDGGDECSGTRGKSEFCCTIGHSGSRGDCEDVVVNYIKQKCAFVKDINKCGKLPQDWKQAEETELEGRICPSLDYEWLDDALDCESKIIEKNDDNQNDIINDNQQKSNVTLIVGISAVVIILLIIFWFFLIKRRQK</sequence>
<name>A0A955I0J4_9BACT</name>
<organism evidence="3 4">
    <name type="scientific">Candidatus Dojkabacteria bacterium</name>
    <dbReference type="NCBI Taxonomy" id="2099670"/>
    <lineage>
        <taxon>Bacteria</taxon>
        <taxon>Candidatus Dojkabacteria</taxon>
    </lineage>
</organism>
<evidence type="ECO:0000256" key="1">
    <source>
        <dbReference type="SAM" id="MobiDB-lite"/>
    </source>
</evidence>
<keyword evidence="2" id="KW-0812">Transmembrane</keyword>
<evidence type="ECO:0000313" key="3">
    <source>
        <dbReference type="EMBL" id="MCA9376376.1"/>
    </source>
</evidence>
<protein>
    <recommendedName>
        <fullName evidence="5">Transmembrane protein</fullName>
    </recommendedName>
</protein>
<reference evidence="3" key="2">
    <citation type="journal article" date="2021" name="Microbiome">
        <title>Successional dynamics and alternative stable states in a saline activated sludge microbial community over 9 years.</title>
        <authorList>
            <person name="Wang Y."/>
            <person name="Ye J."/>
            <person name="Ju F."/>
            <person name="Liu L."/>
            <person name="Boyd J.A."/>
            <person name="Deng Y."/>
            <person name="Parks D.H."/>
            <person name="Jiang X."/>
            <person name="Yin X."/>
            <person name="Woodcroft B.J."/>
            <person name="Tyson G.W."/>
            <person name="Hugenholtz P."/>
            <person name="Polz M.F."/>
            <person name="Zhang T."/>
        </authorList>
    </citation>
    <scope>NUCLEOTIDE SEQUENCE</scope>
    <source>
        <strain evidence="3">HKST-UBA17</strain>
    </source>
</reference>
<reference evidence="3" key="1">
    <citation type="submission" date="2020-04" db="EMBL/GenBank/DDBJ databases">
        <authorList>
            <person name="Zhang T."/>
        </authorList>
    </citation>
    <scope>NUCLEOTIDE SEQUENCE</scope>
    <source>
        <strain evidence="3">HKST-UBA17</strain>
    </source>
</reference>
<gene>
    <name evidence="3" type="ORF">KC685_00465</name>
</gene>
<feature type="region of interest" description="Disordered" evidence="1">
    <location>
        <begin position="1"/>
        <end position="21"/>
    </location>
</feature>
<dbReference type="Proteomes" id="UP000741282">
    <property type="component" value="Unassembled WGS sequence"/>
</dbReference>